<dbReference type="GO" id="GO:0003677">
    <property type="term" value="F:DNA binding"/>
    <property type="evidence" value="ECO:0007669"/>
    <property type="project" value="InterPro"/>
</dbReference>
<protein>
    <recommendedName>
        <fullName evidence="7">UvrD-like helicase ATP-binding domain-containing protein</fullName>
    </recommendedName>
</protein>
<sequence length="245" mass="27706">MSQPAPLNPLSLPLHGSRLIEASAGTGKTFTIALLYVRLVLGGHRVDDDTAFVRPLTPPEILVVTFTNAATQELRERIRNRLVEAAEVFRADGQESDSLLLELRDQYDPATWPACSRRLALAAEWMDEAAVSTIHSWCYRMLREHAFDSGSLFSLNLENDQRELEQEVVRDYWRSFYYPLDSDALGTVISYWKSPDDLHILVQRLLPESEALGAKARAQRHPGRHSGRTRRKAQRTQSALVRLAG</sequence>
<dbReference type="GO" id="GO:0043138">
    <property type="term" value="F:3'-5' DNA helicase activity"/>
    <property type="evidence" value="ECO:0007669"/>
    <property type="project" value="TreeGrafter"/>
</dbReference>
<keyword evidence="4 5" id="KW-0067">ATP-binding</keyword>
<dbReference type="GO" id="GO:0005524">
    <property type="term" value="F:ATP binding"/>
    <property type="evidence" value="ECO:0007669"/>
    <property type="project" value="UniProtKB-UniRule"/>
</dbReference>
<dbReference type="PROSITE" id="PS51198">
    <property type="entry name" value="UVRD_HELICASE_ATP_BIND"/>
    <property type="match status" value="1"/>
</dbReference>
<dbReference type="KEGG" id="hsr:HSBAA_44670"/>
<dbReference type="GO" id="GO:0016787">
    <property type="term" value="F:hydrolase activity"/>
    <property type="evidence" value="ECO:0007669"/>
    <property type="project" value="UniProtKB-UniRule"/>
</dbReference>
<evidence type="ECO:0000256" key="1">
    <source>
        <dbReference type="ARBA" id="ARBA00022741"/>
    </source>
</evidence>
<gene>
    <name evidence="8" type="ORF">HSBAA_44670</name>
</gene>
<dbReference type="SUPFAM" id="SSF52540">
    <property type="entry name" value="P-loop containing nucleoside triphosphate hydrolases"/>
    <property type="match status" value="1"/>
</dbReference>
<feature type="compositionally biased region" description="Basic residues" evidence="6">
    <location>
        <begin position="217"/>
        <end position="234"/>
    </location>
</feature>
<dbReference type="Gene3D" id="3.40.50.300">
    <property type="entry name" value="P-loop containing nucleotide triphosphate hydrolases"/>
    <property type="match status" value="1"/>
</dbReference>
<evidence type="ECO:0000259" key="7">
    <source>
        <dbReference type="PROSITE" id="PS51198"/>
    </source>
</evidence>
<dbReference type="GO" id="GO:0000725">
    <property type="term" value="P:recombinational repair"/>
    <property type="evidence" value="ECO:0007669"/>
    <property type="project" value="TreeGrafter"/>
</dbReference>
<feature type="domain" description="UvrD-like helicase ATP-binding" evidence="7">
    <location>
        <begin position="1"/>
        <end position="245"/>
    </location>
</feature>
<reference evidence="8 9" key="1">
    <citation type="journal article" date="2019" name="Microbiol. Resour. Announc.">
        <title>Complete Genome Sequence of Halomonas sulfidaeris Strain Esulfide1 Isolated from a Metal Sulfide Rock at a Depth of 2,200 Meters, Obtained Using Nanopore Sequencing.</title>
        <authorList>
            <person name="Saito M."/>
            <person name="Nishigata A."/>
            <person name="Galipon J."/>
            <person name="Arakawa K."/>
        </authorList>
    </citation>
    <scope>NUCLEOTIDE SEQUENCE [LARGE SCALE GENOMIC DNA]</scope>
    <source>
        <strain evidence="8 9">ATCC BAA-803</strain>
    </source>
</reference>
<dbReference type="GO" id="GO:0005829">
    <property type="term" value="C:cytosol"/>
    <property type="evidence" value="ECO:0007669"/>
    <property type="project" value="TreeGrafter"/>
</dbReference>
<dbReference type="PANTHER" id="PTHR11070:SF23">
    <property type="entry name" value="RECBCD ENZYME SUBUNIT RECB"/>
    <property type="match status" value="1"/>
</dbReference>
<evidence type="ECO:0000313" key="9">
    <source>
        <dbReference type="Proteomes" id="UP000320231"/>
    </source>
</evidence>
<organism evidence="8 9">
    <name type="scientific">Vreelandella sulfidaeris</name>
    <dbReference type="NCBI Taxonomy" id="115553"/>
    <lineage>
        <taxon>Bacteria</taxon>
        <taxon>Pseudomonadati</taxon>
        <taxon>Pseudomonadota</taxon>
        <taxon>Gammaproteobacteria</taxon>
        <taxon>Oceanospirillales</taxon>
        <taxon>Halomonadaceae</taxon>
        <taxon>Vreelandella</taxon>
    </lineage>
</organism>
<dbReference type="AlphaFoldDB" id="A0A455UET5"/>
<dbReference type="InterPro" id="IPR000212">
    <property type="entry name" value="DNA_helicase_UvrD/REP"/>
</dbReference>
<proteinExistence type="predicted"/>
<accession>A0A455UET5</accession>
<evidence type="ECO:0000256" key="5">
    <source>
        <dbReference type="PROSITE-ProRule" id="PRU00560"/>
    </source>
</evidence>
<dbReference type="Proteomes" id="UP000320231">
    <property type="component" value="Chromosome"/>
</dbReference>
<evidence type="ECO:0000256" key="2">
    <source>
        <dbReference type="ARBA" id="ARBA00022801"/>
    </source>
</evidence>
<dbReference type="InterPro" id="IPR014016">
    <property type="entry name" value="UvrD-like_ATP-bd"/>
</dbReference>
<keyword evidence="1 5" id="KW-0547">Nucleotide-binding</keyword>
<dbReference type="Pfam" id="PF00580">
    <property type="entry name" value="UvrD-helicase"/>
    <property type="match status" value="1"/>
</dbReference>
<dbReference type="PANTHER" id="PTHR11070">
    <property type="entry name" value="UVRD / RECB / PCRA DNA HELICASE FAMILY MEMBER"/>
    <property type="match status" value="1"/>
</dbReference>
<dbReference type="GO" id="GO:0009338">
    <property type="term" value="C:exodeoxyribonuclease V complex"/>
    <property type="evidence" value="ECO:0007669"/>
    <property type="project" value="TreeGrafter"/>
</dbReference>
<feature type="binding site" evidence="5">
    <location>
        <begin position="22"/>
        <end position="29"/>
    </location>
    <ligand>
        <name>ATP</name>
        <dbReference type="ChEBI" id="CHEBI:30616"/>
    </ligand>
</feature>
<dbReference type="EMBL" id="AP019514">
    <property type="protein sequence ID" value="BBI63161.1"/>
    <property type="molecule type" value="Genomic_DNA"/>
</dbReference>
<evidence type="ECO:0000256" key="3">
    <source>
        <dbReference type="ARBA" id="ARBA00022806"/>
    </source>
</evidence>
<keyword evidence="3 5" id="KW-0347">Helicase</keyword>
<name>A0A455UET5_9GAMM</name>
<dbReference type="InterPro" id="IPR027417">
    <property type="entry name" value="P-loop_NTPase"/>
</dbReference>
<feature type="region of interest" description="Disordered" evidence="6">
    <location>
        <begin position="213"/>
        <end position="245"/>
    </location>
</feature>
<keyword evidence="2 5" id="KW-0378">Hydrolase</keyword>
<evidence type="ECO:0000313" key="8">
    <source>
        <dbReference type="EMBL" id="BBI63161.1"/>
    </source>
</evidence>
<evidence type="ECO:0000256" key="6">
    <source>
        <dbReference type="SAM" id="MobiDB-lite"/>
    </source>
</evidence>
<evidence type="ECO:0000256" key="4">
    <source>
        <dbReference type="ARBA" id="ARBA00022840"/>
    </source>
</evidence>